<dbReference type="PANTHER" id="PTHR33884:SF3">
    <property type="entry name" value="UPF0410 PROTEIN YMGE"/>
    <property type="match status" value="1"/>
</dbReference>
<feature type="transmembrane region" description="Helical" evidence="7">
    <location>
        <begin position="6"/>
        <end position="25"/>
    </location>
</feature>
<dbReference type="Pfam" id="PF04226">
    <property type="entry name" value="Transgly_assoc"/>
    <property type="match status" value="1"/>
</dbReference>
<protein>
    <submittedName>
        <fullName evidence="8">Uncharacterized membrane protein YeaQ/YmgE, transglycosylase-associated protein family</fullName>
    </submittedName>
</protein>
<feature type="transmembrane region" description="Helical" evidence="7">
    <location>
        <begin position="56"/>
        <end position="77"/>
    </location>
</feature>
<evidence type="ECO:0000256" key="4">
    <source>
        <dbReference type="ARBA" id="ARBA00022692"/>
    </source>
</evidence>
<keyword evidence="3" id="KW-1003">Cell membrane</keyword>
<dbReference type="OrthoDB" id="9815411at2"/>
<feature type="transmembrane region" description="Helical" evidence="7">
    <location>
        <begin position="32"/>
        <end position="50"/>
    </location>
</feature>
<evidence type="ECO:0000256" key="5">
    <source>
        <dbReference type="ARBA" id="ARBA00022989"/>
    </source>
</evidence>
<evidence type="ECO:0000256" key="7">
    <source>
        <dbReference type="SAM" id="Phobius"/>
    </source>
</evidence>
<dbReference type="RefSeq" id="WP_090650335.1">
    <property type="nucleotide sequence ID" value="NZ_CBCRYE010000007.1"/>
</dbReference>
<comment type="similarity">
    <text evidence="2">Belongs to the UPF0410 family.</text>
</comment>
<evidence type="ECO:0000313" key="8">
    <source>
        <dbReference type="EMBL" id="SCW78925.1"/>
    </source>
</evidence>
<proteinExistence type="inferred from homology"/>
<sequence length="86" mass="8880">MQEQGIGWLLAIIVGAAAGWVAEQIMKSNQGLLMNIILGIVGSIVANALFSMVGIGFGGVIGYLIAGIIGACILIALGRMMRGRHV</sequence>
<dbReference type="Proteomes" id="UP000199150">
    <property type="component" value="Unassembled WGS sequence"/>
</dbReference>
<evidence type="ECO:0000256" key="1">
    <source>
        <dbReference type="ARBA" id="ARBA00004651"/>
    </source>
</evidence>
<evidence type="ECO:0000313" key="9">
    <source>
        <dbReference type="Proteomes" id="UP000199150"/>
    </source>
</evidence>
<accession>A0A1G4TDW2</accession>
<dbReference type="InterPro" id="IPR007341">
    <property type="entry name" value="Transgly_assoc"/>
</dbReference>
<dbReference type="PANTHER" id="PTHR33884">
    <property type="entry name" value="UPF0410 PROTEIN YMGE"/>
    <property type="match status" value="1"/>
</dbReference>
<evidence type="ECO:0000256" key="3">
    <source>
        <dbReference type="ARBA" id="ARBA00022475"/>
    </source>
</evidence>
<keyword evidence="9" id="KW-1185">Reference proteome</keyword>
<evidence type="ECO:0000256" key="6">
    <source>
        <dbReference type="ARBA" id="ARBA00023136"/>
    </source>
</evidence>
<keyword evidence="6 7" id="KW-0472">Membrane</keyword>
<keyword evidence="5 7" id="KW-1133">Transmembrane helix</keyword>
<dbReference type="AlphaFoldDB" id="A0A1G4TDW2"/>
<keyword evidence="4 7" id="KW-0812">Transmembrane</keyword>
<organism evidence="8 9">
    <name type="scientific">Asticcacaulis taihuensis</name>
    <dbReference type="NCBI Taxonomy" id="260084"/>
    <lineage>
        <taxon>Bacteria</taxon>
        <taxon>Pseudomonadati</taxon>
        <taxon>Pseudomonadota</taxon>
        <taxon>Alphaproteobacteria</taxon>
        <taxon>Caulobacterales</taxon>
        <taxon>Caulobacteraceae</taxon>
        <taxon>Asticcacaulis</taxon>
    </lineage>
</organism>
<comment type="subcellular location">
    <subcellularLocation>
        <location evidence="1">Cell membrane</location>
        <topology evidence="1">Multi-pass membrane protein</topology>
    </subcellularLocation>
</comment>
<gene>
    <name evidence="8" type="ORF">SAMN02927928_3432</name>
</gene>
<name>A0A1G4TDW2_9CAUL</name>
<reference evidence="9" key="1">
    <citation type="submission" date="2016-10" db="EMBL/GenBank/DDBJ databases">
        <authorList>
            <person name="Varghese N."/>
            <person name="Submissions S."/>
        </authorList>
    </citation>
    <scope>NUCLEOTIDE SEQUENCE [LARGE SCALE GENOMIC DNA]</scope>
    <source>
        <strain evidence="9">CGMCC 1.3431</strain>
    </source>
</reference>
<dbReference type="STRING" id="260084.SAMN02927928_3432"/>
<dbReference type="GO" id="GO:0005886">
    <property type="term" value="C:plasma membrane"/>
    <property type="evidence" value="ECO:0007669"/>
    <property type="project" value="UniProtKB-SubCell"/>
</dbReference>
<dbReference type="EMBL" id="FMTS01000007">
    <property type="protein sequence ID" value="SCW78925.1"/>
    <property type="molecule type" value="Genomic_DNA"/>
</dbReference>
<evidence type="ECO:0000256" key="2">
    <source>
        <dbReference type="ARBA" id="ARBA00011006"/>
    </source>
</evidence>